<dbReference type="NCBIfam" id="NF047340">
    <property type="entry name" value="Athe_2463_dom"/>
    <property type="match status" value="1"/>
</dbReference>
<dbReference type="SUPFAM" id="SSF49373">
    <property type="entry name" value="Invasin/intimin cell-adhesion fragments"/>
    <property type="match status" value="1"/>
</dbReference>
<dbReference type="AlphaFoldDB" id="A4J2Q5"/>
<feature type="chain" id="PRO_5002670673" evidence="2">
    <location>
        <begin position="24"/>
        <end position="482"/>
    </location>
</feature>
<dbReference type="STRING" id="349161.Dred_0820"/>
<name>A4J2Q5_DESRM</name>
<dbReference type="OrthoDB" id="1735970at2"/>
<evidence type="ECO:0000256" key="2">
    <source>
        <dbReference type="SAM" id="SignalP"/>
    </source>
</evidence>
<dbReference type="Proteomes" id="UP000001556">
    <property type="component" value="Chromosome"/>
</dbReference>
<dbReference type="EMBL" id="CP000612">
    <property type="protein sequence ID" value="ABO49358.1"/>
    <property type="molecule type" value="Genomic_DNA"/>
</dbReference>
<feature type="compositionally biased region" description="Polar residues" evidence="1">
    <location>
        <begin position="413"/>
        <end position="423"/>
    </location>
</feature>
<evidence type="ECO:0000259" key="3">
    <source>
        <dbReference type="SMART" id="SM00635"/>
    </source>
</evidence>
<sequence length="482" mass="54145">MKRFITLLSLVFFTFFIVNTAFAGLLEDTLQQLHYENPRVIHGKTLYARLAEGTDRPRVVYGTPNDVSGVNPPQSLKNGQYRYLGYAYDGEPFTNSNFPNDDLKTNYDQRNWISEPWNNGLCNNQWNEDFSEDVWNSIFAALPPSLHDRDKVKILVPPTPTTMGSVRAWHQRPDGIWYETFNSIQYLGPASLEVVPDEATVKVGGTHQYHAILHYSDPNMKPQDVTNTAEWSTNVPEISKVNKGLATGLAKGTATITAKHSGLTDRALFRVINDSEPEPPSPEKPEPPKQGEEGNLYVLSIELLDANGSPFYGTLTAGQNYKVKATYKSKFDISGWARLGMFYKTSSDVRKVGDYVHVQMSPGDTTEKTWEFNAAPGNGSLIATIQLDWRSGEAFNPLQFEGKTETTYDDNKMSLSLGGSDSPTGPPSTRVYERTGYYHPVRTVAVPVYRKEYETIIEYVKVPFVPAKYKVKTILIPHKDDE</sequence>
<feature type="region of interest" description="Disordered" evidence="1">
    <location>
        <begin position="411"/>
        <end position="432"/>
    </location>
</feature>
<feature type="compositionally biased region" description="Basic and acidic residues" evidence="1">
    <location>
        <begin position="281"/>
        <end position="292"/>
    </location>
</feature>
<accession>A4J2Q5</accession>
<evidence type="ECO:0000256" key="1">
    <source>
        <dbReference type="SAM" id="MobiDB-lite"/>
    </source>
</evidence>
<dbReference type="Pfam" id="PF02368">
    <property type="entry name" value="Big_2"/>
    <property type="match status" value="1"/>
</dbReference>
<dbReference type="eggNOG" id="COG3291">
    <property type="taxonomic scope" value="Bacteria"/>
</dbReference>
<dbReference type="Gene3D" id="2.60.40.1080">
    <property type="match status" value="1"/>
</dbReference>
<feature type="domain" description="BIG2" evidence="3">
    <location>
        <begin position="188"/>
        <end position="270"/>
    </location>
</feature>
<dbReference type="RefSeq" id="WP_011877193.1">
    <property type="nucleotide sequence ID" value="NC_009253.1"/>
</dbReference>
<feature type="region of interest" description="Disordered" evidence="1">
    <location>
        <begin position="273"/>
        <end position="292"/>
    </location>
</feature>
<organism evidence="4 5">
    <name type="scientific">Desulforamulus reducens (strain ATCC BAA-1160 / DSM 100696 / MI-1)</name>
    <name type="common">Desulfotomaculum reducens</name>
    <dbReference type="NCBI Taxonomy" id="349161"/>
    <lineage>
        <taxon>Bacteria</taxon>
        <taxon>Bacillati</taxon>
        <taxon>Bacillota</taxon>
        <taxon>Clostridia</taxon>
        <taxon>Eubacteriales</taxon>
        <taxon>Peptococcaceae</taxon>
        <taxon>Desulforamulus</taxon>
    </lineage>
</organism>
<keyword evidence="2" id="KW-0732">Signal</keyword>
<dbReference type="SMART" id="SM00635">
    <property type="entry name" value="BID_2"/>
    <property type="match status" value="1"/>
</dbReference>
<evidence type="ECO:0000313" key="4">
    <source>
        <dbReference type="EMBL" id="ABO49358.1"/>
    </source>
</evidence>
<dbReference type="HOGENOM" id="CLU_565885_0_0_9"/>
<dbReference type="KEGG" id="drm:Dred_0820"/>
<dbReference type="InterPro" id="IPR003343">
    <property type="entry name" value="Big_2"/>
</dbReference>
<evidence type="ECO:0000313" key="5">
    <source>
        <dbReference type="Proteomes" id="UP000001556"/>
    </source>
</evidence>
<keyword evidence="5" id="KW-1185">Reference proteome</keyword>
<reference evidence="4 5" key="1">
    <citation type="submission" date="2007-03" db="EMBL/GenBank/DDBJ databases">
        <title>Complete sequence of Desulfotomaculum reducens MI-1.</title>
        <authorList>
            <consortium name="US DOE Joint Genome Institute"/>
            <person name="Copeland A."/>
            <person name="Lucas S."/>
            <person name="Lapidus A."/>
            <person name="Barry K."/>
            <person name="Detter J.C."/>
            <person name="Glavina del Rio T."/>
            <person name="Hammon N."/>
            <person name="Israni S."/>
            <person name="Dalin E."/>
            <person name="Tice H."/>
            <person name="Pitluck S."/>
            <person name="Sims D."/>
            <person name="Brettin T."/>
            <person name="Bruce D."/>
            <person name="Han C."/>
            <person name="Tapia R."/>
            <person name="Schmutz J."/>
            <person name="Larimer F."/>
            <person name="Land M."/>
            <person name="Hauser L."/>
            <person name="Kyrpides N."/>
            <person name="Kim E."/>
            <person name="Tebo B.M."/>
            <person name="Richardson P."/>
        </authorList>
    </citation>
    <scope>NUCLEOTIDE SEQUENCE [LARGE SCALE GENOMIC DNA]</scope>
    <source>
        <strain evidence="4 5">MI-1</strain>
    </source>
</reference>
<protein>
    <submittedName>
        <fullName evidence="4">Ig domain protein, group 2 domain protein</fullName>
    </submittedName>
</protein>
<gene>
    <name evidence="4" type="ordered locus">Dred_0820</name>
</gene>
<proteinExistence type="predicted"/>
<dbReference type="InterPro" id="IPR008964">
    <property type="entry name" value="Invasin/intimin_cell_adhesion"/>
</dbReference>
<feature type="signal peptide" evidence="2">
    <location>
        <begin position="1"/>
        <end position="23"/>
    </location>
</feature>